<dbReference type="RefSeq" id="WP_344658051.1">
    <property type="nucleotide sequence ID" value="NZ_BAAAQM010000017.1"/>
</dbReference>
<dbReference type="EMBL" id="BAAAQM010000017">
    <property type="protein sequence ID" value="GAA1972110.1"/>
    <property type="molecule type" value="Genomic_DNA"/>
</dbReference>
<evidence type="ECO:0000259" key="3">
    <source>
        <dbReference type="Pfam" id="PF00534"/>
    </source>
</evidence>
<name>A0ABP5D134_9ACTN</name>
<keyword evidence="2" id="KW-0808">Transferase</keyword>
<dbReference type="Proteomes" id="UP001499854">
    <property type="component" value="Unassembled WGS sequence"/>
</dbReference>
<evidence type="ECO:0000256" key="1">
    <source>
        <dbReference type="ARBA" id="ARBA00022676"/>
    </source>
</evidence>
<keyword evidence="6" id="KW-1185">Reference proteome</keyword>
<dbReference type="InterPro" id="IPR001296">
    <property type="entry name" value="Glyco_trans_1"/>
</dbReference>
<feature type="domain" description="Glycosyl transferase family 1" evidence="3">
    <location>
        <begin position="178"/>
        <end position="329"/>
    </location>
</feature>
<organism evidence="5 6">
    <name type="scientific">Catenulispora subtropica</name>
    <dbReference type="NCBI Taxonomy" id="450798"/>
    <lineage>
        <taxon>Bacteria</taxon>
        <taxon>Bacillati</taxon>
        <taxon>Actinomycetota</taxon>
        <taxon>Actinomycetes</taxon>
        <taxon>Catenulisporales</taxon>
        <taxon>Catenulisporaceae</taxon>
        <taxon>Catenulispora</taxon>
    </lineage>
</organism>
<reference evidence="6" key="1">
    <citation type="journal article" date="2019" name="Int. J. Syst. Evol. Microbiol.">
        <title>The Global Catalogue of Microorganisms (GCM) 10K type strain sequencing project: providing services to taxonomists for standard genome sequencing and annotation.</title>
        <authorList>
            <consortium name="The Broad Institute Genomics Platform"/>
            <consortium name="The Broad Institute Genome Sequencing Center for Infectious Disease"/>
            <person name="Wu L."/>
            <person name="Ma J."/>
        </authorList>
    </citation>
    <scope>NUCLEOTIDE SEQUENCE [LARGE SCALE GENOMIC DNA]</scope>
    <source>
        <strain evidence="6">JCM 16013</strain>
    </source>
</reference>
<evidence type="ECO:0000256" key="2">
    <source>
        <dbReference type="ARBA" id="ARBA00022679"/>
    </source>
</evidence>
<evidence type="ECO:0000313" key="6">
    <source>
        <dbReference type="Proteomes" id="UP001499854"/>
    </source>
</evidence>
<dbReference type="SUPFAM" id="SSF53756">
    <property type="entry name" value="UDP-Glycosyltransferase/glycogen phosphorylase"/>
    <property type="match status" value="1"/>
</dbReference>
<comment type="caution">
    <text evidence="5">The sequence shown here is derived from an EMBL/GenBank/DDBJ whole genome shotgun (WGS) entry which is preliminary data.</text>
</comment>
<dbReference type="PANTHER" id="PTHR45947:SF3">
    <property type="entry name" value="SULFOQUINOVOSYL TRANSFERASE SQD2"/>
    <property type="match status" value="1"/>
</dbReference>
<accession>A0ABP5D134</accession>
<evidence type="ECO:0000313" key="5">
    <source>
        <dbReference type="EMBL" id="GAA1972110.1"/>
    </source>
</evidence>
<dbReference type="Pfam" id="PF00534">
    <property type="entry name" value="Glycos_transf_1"/>
    <property type="match status" value="1"/>
</dbReference>
<dbReference type="Gene3D" id="3.40.50.2000">
    <property type="entry name" value="Glycogen Phosphorylase B"/>
    <property type="match status" value="2"/>
</dbReference>
<sequence length="358" mass="38703">MHITFIAGRDLAHPRAGGSEMLVDQLAAGLVARGHRVTLVCGGQTGARPYDVVRNGGDFSQFLKAPLTVRRRTAGGGEGIDVLVEVCNGLPYLAPLWWRGPVVCLVNHVHADLWPVRYRPPVSVAGRYAETVVMPRVHRGNLFVAVSPSTARELEGIGVDPDLIRIVLNGVDRPARLVAESGDPLFVAFGRLADYKRLDLLLRLWERVRPVTGGRLAIAGDGPERDRLRGLAGPGVDFTGRLSEPEKHALLCRAWLLLHPAQIEGWGLVITEAAVRATPAVGFDVPGVRDALNHGRTGLLADTEGGFASAWATLALDDRRRHAMGDEAAARARALRWSATVSSFESVLAEAVERRRPA</sequence>
<dbReference type="CDD" id="cd03801">
    <property type="entry name" value="GT4_PimA-like"/>
    <property type="match status" value="1"/>
</dbReference>
<proteinExistence type="predicted"/>
<feature type="domain" description="Glycosyltransferase subfamily 4-like N-terminal" evidence="4">
    <location>
        <begin position="17"/>
        <end position="172"/>
    </location>
</feature>
<evidence type="ECO:0000259" key="4">
    <source>
        <dbReference type="Pfam" id="PF13439"/>
    </source>
</evidence>
<gene>
    <name evidence="5" type="ORF">GCM10009838_34550</name>
</gene>
<dbReference type="PANTHER" id="PTHR45947">
    <property type="entry name" value="SULFOQUINOVOSYL TRANSFERASE SQD2"/>
    <property type="match status" value="1"/>
</dbReference>
<keyword evidence="1" id="KW-0328">Glycosyltransferase</keyword>
<dbReference type="InterPro" id="IPR050194">
    <property type="entry name" value="Glycosyltransferase_grp1"/>
</dbReference>
<protein>
    <submittedName>
        <fullName evidence="5">Glycosyltransferase family 4 protein</fullName>
    </submittedName>
</protein>
<dbReference type="InterPro" id="IPR028098">
    <property type="entry name" value="Glyco_trans_4-like_N"/>
</dbReference>
<dbReference type="Pfam" id="PF13439">
    <property type="entry name" value="Glyco_transf_4"/>
    <property type="match status" value="1"/>
</dbReference>